<dbReference type="EMBL" id="DTGR01000025">
    <property type="protein sequence ID" value="HHS28326.1"/>
    <property type="molecule type" value="Genomic_DNA"/>
</dbReference>
<dbReference type="GO" id="GO:0007165">
    <property type="term" value="P:signal transduction"/>
    <property type="evidence" value="ECO:0007669"/>
    <property type="project" value="InterPro"/>
</dbReference>
<gene>
    <name evidence="2" type="ORF">ENV52_01320</name>
</gene>
<dbReference type="Gene3D" id="2.30.30.40">
    <property type="entry name" value="SH3 Domains"/>
    <property type="match status" value="1"/>
</dbReference>
<dbReference type="InterPro" id="IPR002545">
    <property type="entry name" value="CheW-lke_dom"/>
</dbReference>
<dbReference type="PANTHER" id="PTHR22617:SF41">
    <property type="entry name" value="CHEMOTAXIS SIGNAL TRANSDUCTION SYSTEM ADAPTOR PROTEIN CHEW"/>
    <property type="match status" value="1"/>
</dbReference>
<dbReference type="InterPro" id="IPR039315">
    <property type="entry name" value="CheW"/>
</dbReference>
<dbReference type="SMART" id="SM00260">
    <property type="entry name" value="CheW"/>
    <property type="match status" value="1"/>
</dbReference>
<sequence>MGQAARVLDQESQALHDLEGKYLTFTLADEDFGLEILKVREIIGMLDITAIPQTPSFFKGVINLRGRVIPVVDLRLKFGLPTMEYGERTCIIVVEVKTEMGPVQMGVVVDTVSEVVNVNGADIEPPPSFGSRVDTRYILGLAKARGSIKILLDIDRVMGTRDLAVLEELAS</sequence>
<evidence type="ECO:0000313" key="2">
    <source>
        <dbReference type="EMBL" id="HHS28326.1"/>
    </source>
</evidence>
<name>A0A7V6DNR5_9BACT</name>
<dbReference type="SUPFAM" id="SSF50341">
    <property type="entry name" value="CheW-like"/>
    <property type="match status" value="1"/>
</dbReference>
<dbReference type="PANTHER" id="PTHR22617">
    <property type="entry name" value="CHEMOTAXIS SENSOR HISTIDINE KINASE-RELATED"/>
    <property type="match status" value="1"/>
</dbReference>
<dbReference type="AlphaFoldDB" id="A0A7V6DNR5"/>
<dbReference type="PROSITE" id="PS50851">
    <property type="entry name" value="CHEW"/>
    <property type="match status" value="1"/>
</dbReference>
<feature type="domain" description="CheW-like" evidence="1">
    <location>
        <begin position="19"/>
        <end position="163"/>
    </location>
</feature>
<protein>
    <submittedName>
        <fullName evidence="2">Chemotaxis protein CheW</fullName>
    </submittedName>
</protein>
<reference evidence="2" key="1">
    <citation type="journal article" date="2020" name="mSystems">
        <title>Genome- and Community-Level Interaction Insights into Carbon Utilization and Element Cycling Functions of Hydrothermarchaeota in Hydrothermal Sediment.</title>
        <authorList>
            <person name="Zhou Z."/>
            <person name="Liu Y."/>
            <person name="Xu W."/>
            <person name="Pan J."/>
            <person name="Luo Z.H."/>
            <person name="Li M."/>
        </authorList>
    </citation>
    <scope>NUCLEOTIDE SEQUENCE [LARGE SCALE GENOMIC DNA]</scope>
    <source>
        <strain evidence="2">SpSt-767</strain>
    </source>
</reference>
<dbReference type="InterPro" id="IPR036061">
    <property type="entry name" value="CheW-like_dom_sf"/>
</dbReference>
<accession>A0A7V6DNR5</accession>
<proteinExistence type="predicted"/>
<evidence type="ECO:0000259" key="1">
    <source>
        <dbReference type="PROSITE" id="PS50851"/>
    </source>
</evidence>
<dbReference type="Gene3D" id="2.40.50.180">
    <property type="entry name" value="CheA-289, Domain 4"/>
    <property type="match status" value="1"/>
</dbReference>
<organism evidence="2">
    <name type="scientific">Desulfobacca acetoxidans</name>
    <dbReference type="NCBI Taxonomy" id="60893"/>
    <lineage>
        <taxon>Bacteria</taxon>
        <taxon>Pseudomonadati</taxon>
        <taxon>Thermodesulfobacteriota</taxon>
        <taxon>Desulfobaccia</taxon>
        <taxon>Desulfobaccales</taxon>
        <taxon>Desulfobaccaceae</taxon>
        <taxon>Desulfobacca</taxon>
    </lineage>
</organism>
<dbReference type="Pfam" id="PF01584">
    <property type="entry name" value="CheW"/>
    <property type="match status" value="1"/>
</dbReference>
<comment type="caution">
    <text evidence="2">The sequence shown here is derived from an EMBL/GenBank/DDBJ whole genome shotgun (WGS) entry which is preliminary data.</text>
</comment>
<dbReference type="GO" id="GO:0005829">
    <property type="term" value="C:cytosol"/>
    <property type="evidence" value="ECO:0007669"/>
    <property type="project" value="TreeGrafter"/>
</dbReference>
<dbReference type="GO" id="GO:0006935">
    <property type="term" value="P:chemotaxis"/>
    <property type="evidence" value="ECO:0007669"/>
    <property type="project" value="InterPro"/>
</dbReference>